<protein>
    <submittedName>
        <fullName evidence="3">60S ribosomal protein L18a-like protein</fullName>
    </submittedName>
</protein>
<accession>A0A438G9J6</accession>
<name>A0A438G9J6_VITVI</name>
<dbReference type="InterPro" id="IPR044804">
    <property type="entry name" value="Ribosomal_eL20z-like"/>
</dbReference>
<dbReference type="GO" id="GO:0005840">
    <property type="term" value="C:ribosome"/>
    <property type="evidence" value="ECO:0007669"/>
    <property type="project" value="UniProtKB-KW"/>
</dbReference>
<organism evidence="3 4">
    <name type="scientific">Vitis vinifera</name>
    <name type="common">Grape</name>
    <dbReference type="NCBI Taxonomy" id="29760"/>
    <lineage>
        <taxon>Eukaryota</taxon>
        <taxon>Viridiplantae</taxon>
        <taxon>Streptophyta</taxon>
        <taxon>Embryophyta</taxon>
        <taxon>Tracheophyta</taxon>
        <taxon>Spermatophyta</taxon>
        <taxon>Magnoliopsida</taxon>
        <taxon>eudicotyledons</taxon>
        <taxon>Gunneridae</taxon>
        <taxon>Pentapetalae</taxon>
        <taxon>rosids</taxon>
        <taxon>Vitales</taxon>
        <taxon>Vitaceae</taxon>
        <taxon>Viteae</taxon>
        <taxon>Vitis</taxon>
    </lineage>
</organism>
<feature type="region of interest" description="Disordered" evidence="1">
    <location>
        <begin position="1"/>
        <end position="47"/>
    </location>
</feature>
<feature type="compositionally biased region" description="Polar residues" evidence="1">
    <location>
        <begin position="12"/>
        <end position="24"/>
    </location>
</feature>
<evidence type="ECO:0000313" key="4">
    <source>
        <dbReference type="Proteomes" id="UP000288805"/>
    </source>
</evidence>
<feature type="transmembrane region" description="Helical" evidence="2">
    <location>
        <begin position="83"/>
        <end position="107"/>
    </location>
</feature>
<evidence type="ECO:0000313" key="3">
    <source>
        <dbReference type="EMBL" id="RVW68887.1"/>
    </source>
</evidence>
<keyword evidence="2" id="KW-0472">Membrane</keyword>
<sequence length="187" mass="20730">MSEESKNRSDQHYGTFQGVPTYSQPPAVGFPQPVPPPGAAEPSAPPPPPPQYYAHGYQAVPGYAVAEGTPVRERRLPCCGIGLGWFLFIIGFFLAAVPWYVGFFLLLCARVDYREKPGYIACTIAVREWRPSINGFSFEALEDQEVDKLEERFSEEGLFSALSELNKDKAPRLDDLSWPFGNSVGIL</sequence>
<keyword evidence="3" id="KW-0687">Ribonucleoprotein</keyword>
<dbReference type="PANTHER" id="PTHR46631">
    <property type="entry name" value="60S RIBOSOMAL PROTEIN L18A-LIKE"/>
    <property type="match status" value="1"/>
</dbReference>
<evidence type="ECO:0000256" key="2">
    <source>
        <dbReference type="SAM" id="Phobius"/>
    </source>
</evidence>
<feature type="compositionally biased region" description="Basic and acidic residues" evidence="1">
    <location>
        <begin position="1"/>
        <end position="11"/>
    </location>
</feature>
<reference evidence="3 4" key="1">
    <citation type="journal article" date="2018" name="PLoS Genet.">
        <title>Population sequencing reveals clonal diversity and ancestral inbreeding in the grapevine cultivar Chardonnay.</title>
        <authorList>
            <person name="Roach M.J."/>
            <person name="Johnson D.L."/>
            <person name="Bohlmann J."/>
            <person name="van Vuuren H.J."/>
            <person name="Jones S.J."/>
            <person name="Pretorius I.S."/>
            <person name="Schmidt S.A."/>
            <person name="Borneman A.R."/>
        </authorList>
    </citation>
    <scope>NUCLEOTIDE SEQUENCE [LARGE SCALE GENOMIC DNA]</scope>
    <source>
        <strain evidence="4">cv. Chardonnay</strain>
        <tissue evidence="3">Leaf</tissue>
    </source>
</reference>
<keyword evidence="2" id="KW-0812">Transmembrane</keyword>
<dbReference type="Proteomes" id="UP000288805">
    <property type="component" value="Unassembled WGS sequence"/>
</dbReference>
<proteinExistence type="predicted"/>
<evidence type="ECO:0000256" key="1">
    <source>
        <dbReference type="SAM" id="MobiDB-lite"/>
    </source>
</evidence>
<dbReference type="PANTHER" id="PTHR46631:SF4">
    <property type="entry name" value="OS06G0359400 PROTEIN"/>
    <property type="match status" value="1"/>
</dbReference>
<keyword evidence="3" id="KW-0689">Ribosomal protein</keyword>
<feature type="compositionally biased region" description="Pro residues" evidence="1">
    <location>
        <begin position="32"/>
        <end position="47"/>
    </location>
</feature>
<dbReference type="EMBL" id="QGNW01000515">
    <property type="protein sequence ID" value="RVW68887.1"/>
    <property type="molecule type" value="Genomic_DNA"/>
</dbReference>
<keyword evidence="2" id="KW-1133">Transmembrane helix</keyword>
<dbReference type="AlphaFoldDB" id="A0A438G9J6"/>
<comment type="caution">
    <text evidence="3">The sequence shown here is derived from an EMBL/GenBank/DDBJ whole genome shotgun (WGS) entry which is preliminary data.</text>
</comment>
<gene>
    <name evidence="3" type="primary">VvCHDp000500_2</name>
    <name evidence="3" type="ORF">CK203_062943</name>
</gene>